<dbReference type="EMBL" id="BAAAMU010000052">
    <property type="protein sequence ID" value="GAA1655376.1"/>
    <property type="molecule type" value="Genomic_DNA"/>
</dbReference>
<feature type="domain" description="Protein kinase" evidence="9">
    <location>
        <begin position="15"/>
        <end position="281"/>
    </location>
</feature>
<protein>
    <recommendedName>
        <fullName evidence="1">non-specific serine/threonine protein kinase</fullName>
        <ecNumber evidence="1">2.7.11.1</ecNumber>
    </recommendedName>
</protein>
<dbReference type="PANTHER" id="PTHR43289:SF6">
    <property type="entry name" value="SERINE_THREONINE-PROTEIN KINASE NEKL-3"/>
    <property type="match status" value="1"/>
</dbReference>
<evidence type="ECO:0000259" key="9">
    <source>
        <dbReference type="PROSITE" id="PS50011"/>
    </source>
</evidence>
<dbReference type="InterPro" id="IPR017441">
    <property type="entry name" value="Protein_kinase_ATP_BS"/>
</dbReference>
<dbReference type="SMART" id="SM00220">
    <property type="entry name" value="S_TKc"/>
    <property type="match status" value="1"/>
</dbReference>
<dbReference type="EC" id="2.7.11.1" evidence="1"/>
<feature type="compositionally biased region" description="Pro residues" evidence="8">
    <location>
        <begin position="290"/>
        <end position="304"/>
    </location>
</feature>
<dbReference type="InterPro" id="IPR011009">
    <property type="entry name" value="Kinase-like_dom_sf"/>
</dbReference>
<feature type="compositionally biased region" description="Low complexity" evidence="8">
    <location>
        <begin position="391"/>
        <end position="430"/>
    </location>
</feature>
<dbReference type="InterPro" id="IPR000719">
    <property type="entry name" value="Prot_kinase_dom"/>
</dbReference>
<comment type="caution">
    <text evidence="10">The sequence shown here is derived from an EMBL/GenBank/DDBJ whole genome shotgun (WGS) entry which is preliminary data.</text>
</comment>
<dbReference type="PROSITE" id="PS50011">
    <property type="entry name" value="PROTEIN_KINASE_DOM"/>
    <property type="match status" value="1"/>
</dbReference>
<evidence type="ECO:0000313" key="11">
    <source>
        <dbReference type="Proteomes" id="UP001500064"/>
    </source>
</evidence>
<dbReference type="Pfam" id="PF00069">
    <property type="entry name" value="Pkinase"/>
    <property type="match status" value="1"/>
</dbReference>
<dbReference type="CDD" id="cd14014">
    <property type="entry name" value="STKc_PknB_like"/>
    <property type="match status" value="1"/>
</dbReference>
<feature type="compositionally biased region" description="Low complexity" evidence="8">
    <location>
        <begin position="443"/>
        <end position="455"/>
    </location>
</feature>
<accession>A0ABN2FNX8</accession>
<evidence type="ECO:0000256" key="3">
    <source>
        <dbReference type="ARBA" id="ARBA00022679"/>
    </source>
</evidence>
<dbReference type="InterPro" id="IPR008271">
    <property type="entry name" value="Ser/Thr_kinase_AS"/>
</dbReference>
<sequence length="488" mass="50912">MSVSRCEGWLLAGRYRLQAELGRGGMGRVWRGYDEVLDRPVAVKEVTLDERPQAERELLLSRTMTEARLAARLSHPNIATVYDVVEADERPWIVLQLVSAPTLARVLAKRGPLAPVVVARIGLQVLDALQAAHAAGVVHRDVKPANILLDAGESHAVLTDFGLATSVERPVDLTGVGIVVGTPAFIAPERARGGPPTPQTDLWSLGVTMYTAVEGRCPFGQGGVLATISAVLTAEPAPFERAGPLAPLLTSLLAKDPEQRIGTRATRRQLEEICAPPTDFLPQTGDVVPPAAPPATPGPVPSPSAAPDATPTAWPALPAVPAAWPAPPAESDAIPAAMPSAGPGATPSAEPGTQRRAQIRHVVVAAALTVGALAASFWPETPPESPPATPQPTDRLQAAPTTTATTPAPTPTRPSQRSSPEPTPTATTSPPKVPQDQQLPTQRRSTTAARATSSADVWIPPGQVKKATNIPPGHSAGHPGKGKGRGRR</sequence>
<reference evidence="10 11" key="1">
    <citation type="journal article" date="2019" name="Int. J. Syst. Evol. Microbiol.">
        <title>The Global Catalogue of Microorganisms (GCM) 10K type strain sequencing project: providing services to taxonomists for standard genome sequencing and annotation.</title>
        <authorList>
            <consortium name="The Broad Institute Genomics Platform"/>
            <consortium name="The Broad Institute Genome Sequencing Center for Infectious Disease"/>
            <person name="Wu L."/>
            <person name="Ma J."/>
        </authorList>
    </citation>
    <scope>NUCLEOTIDE SEQUENCE [LARGE SCALE GENOMIC DNA]</scope>
    <source>
        <strain evidence="10 11">JCM 13929</strain>
    </source>
</reference>
<dbReference type="PROSITE" id="PS00107">
    <property type="entry name" value="PROTEIN_KINASE_ATP"/>
    <property type="match status" value="1"/>
</dbReference>
<keyword evidence="6 7" id="KW-0067">ATP-binding</keyword>
<evidence type="ECO:0000256" key="2">
    <source>
        <dbReference type="ARBA" id="ARBA00022527"/>
    </source>
</evidence>
<dbReference type="RefSeq" id="WP_346109970.1">
    <property type="nucleotide sequence ID" value="NZ_BAAAMU010000052.1"/>
</dbReference>
<feature type="compositionally biased region" description="Low complexity" evidence="8">
    <location>
        <begin position="305"/>
        <end position="323"/>
    </location>
</feature>
<feature type="region of interest" description="Disordered" evidence="8">
    <location>
        <begin position="277"/>
        <end position="355"/>
    </location>
</feature>
<evidence type="ECO:0000256" key="8">
    <source>
        <dbReference type="SAM" id="MobiDB-lite"/>
    </source>
</evidence>
<evidence type="ECO:0000256" key="7">
    <source>
        <dbReference type="PROSITE-ProRule" id="PRU10141"/>
    </source>
</evidence>
<feature type="compositionally biased region" description="Pro residues" evidence="8">
    <location>
        <begin position="380"/>
        <end position="390"/>
    </location>
</feature>
<organism evidence="10 11">
    <name type="scientific">Nonomuraea maheshkhaliensis</name>
    <dbReference type="NCBI Taxonomy" id="419590"/>
    <lineage>
        <taxon>Bacteria</taxon>
        <taxon>Bacillati</taxon>
        <taxon>Actinomycetota</taxon>
        <taxon>Actinomycetes</taxon>
        <taxon>Streptosporangiales</taxon>
        <taxon>Streptosporangiaceae</taxon>
        <taxon>Nonomuraea</taxon>
    </lineage>
</organism>
<keyword evidence="5" id="KW-0418">Kinase</keyword>
<keyword evidence="2" id="KW-0723">Serine/threonine-protein kinase</keyword>
<evidence type="ECO:0000256" key="4">
    <source>
        <dbReference type="ARBA" id="ARBA00022741"/>
    </source>
</evidence>
<evidence type="ECO:0000256" key="1">
    <source>
        <dbReference type="ARBA" id="ARBA00012513"/>
    </source>
</evidence>
<evidence type="ECO:0000313" key="10">
    <source>
        <dbReference type="EMBL" id="GAA1655376.1"/>
    </source>
</evidence>
<evidence type="ECO:0000256" key="6">
    <source>
        <dbReference type="ARBA" id="ARBA00022840"/>
    </source>
</evidence>
<keyword evidence="11" id="KW-1185">Reference proteome</keyword>
<dbReference type="Gene3D" id="3.30.200.20">
    <property type="entry name" value="Phosphorylase Kinase, domain 1"/>
    <property type="match status" value="1"/>
</dbReference>
<dbReference type="PROSITE" id="PS00108">
    <property type="entry name" value="PROTEIN_KINASE_ST"/>
    <property type="match status" value="1"/>
</dbReference>
<dbReference type="SUPFAM" id="SSF56112">
    <property type="entry name" value="Protein kinase-like (PK-like)"/>
    <property type="match status" value="1"/>
</dbReference>
<keyword evidence="4 7" id="KW-0547">Nucleotide-binding</keyword>
<proteinExistence type="predicted"/>
<gene>
    <name evidence="10" type="ORF">GCM10009733_061040</name>
</gene>
<feature type="binding site" evidence="7">
    <location>
        <position position="44"/>
    </location>
    <ligand>
        <name>ATP</name>
        <dbReference type="ChEBI" id="CHEBI:30616"/>
    </ligand>
</feature>
<name>A0ABN2FNX8_9ACTN</name>
<evidence type="ECO:0000256" key="5">
    <source>
        <dbReference type="ARBA" id="ARBA00022777"/>
    </source>
</evidence>
<dbReference type="Gene3D" id="1.10.510.10">
    <property type="entry name" value="Transferase(Phosphotransferase) domain 1"/>
    <property type="match status" value="1"/>
</dbReference>
<feature type="region of interest" description="Disordered" evidence="8">
    <location>
        <begin position="377"/>
        <end position="488"/>
    </location>
</feature>
<dbReference type="Proteomes" id="UP001500064">
    <property type="component" value="Unassembled WGS sequence"/>
</dbReference>
<dbReference type="PANTHER" id="PTHR43289">
    <property type="entry name" value="MITOGEN-ACTIVATED PROTEIN KINASE KINASE KINASE 20-RELATED"/>
    <property type="match status" value="1"/>
</dbReference>
<keyword evidence="3" id="KW-0808">Transferase</keyword>